<dbReference type="Pfam" id="PF22917">
    <property type="entry name" value="PRISE"/>
    <property type="match status" value="1"/>
</dbReference>
<dbReference type="Gene3D" id="3.40.50.720">
    <property type="entry name" value="NAD(P)-binding Rossmann-like Domain"/>
    <property type="match status" value="1"/>
</dbReference>
<proteinExistence type="predicted"/>
<dbReference type="CDD" id="cd08948">
    <property type="entry name" value="5beta-POR_like_SDR_a"/>
    <property type="match status" value="1"/>
</dbReference>
<gene>
    <name evidence="2" type="ORF">M501DRAFT_1004317</name>
</gene>
<sequence>MPSAIVTGATGILGRQIVHELGKRPQQWPTVHALSRSKKEECPQNVVHNHIDLTASADNMAKDLQNLEGDYVFFAAYLQKETEQENWDVNGDMLENFLTALQKNGSLKKVKRVILITGCKQYGVHLGAAKNPMVESDPWLTGADRPPNFYYRQQDILKQFQGKEGTGSWDWVVTYPNDVIGYAEGNFMNLATSVGLYAAVSKELGNELVWPGSEEFYTKFDSFTSAKLHAQFVVWAALEPRAGNQAFNVVNGDAESWQNLWPKMAERYGLQVPSDQLTRDTPDKSVMDLAERPPIQDLEDHLGIKGKIPKSKVEQRIDLMKWSQKPEVKDGWQKLAYKEGLQEDAFEKATWGFLGFVLGRNYDLVVSMSKARRLGWTGYADTWDSLSDVFDELEKAKILPKRT</sequence>
<dbReference type="InterPro" id="IPR055222">
    <property type="entry name" value="PRISE-like_Rossmann-fold"/>
</dbReference>
<dbReference type="PANTHER" id="PTHR32487">
    <property type="entry name" value="3-OXO-DELTA(4,5)-STEROID 5-BETA-REDUCTASE"/>
    <property type="match status" value="1"/>
</dbReference>
<evidence type="ECO:0000313" key="2">
    <source>
        <dbReference type="EMBL" id="KAF2838557.1"/>
    </source>
</evidence>
<evidence type="ECO:0000313" key="3">
    <source>
        <dbReference type="Proteomes" id="UP000799429"/>
    </source>
</evidence>
<dbReference type="PANTHER" id="PTHR32487:SF0">
    <property type="entry name" value="3-OXO-DELTA(4,5)-STEROID 5-BETA-REDUCTASE"/>
    <property type="match status" value="1"/>
</dbReference>
<dbReference type="InterPro" id="IPR036291">
    <property type="entry name" value="NAD(P)-bd_dom_sf"/>
</dbReference>
<accession>A0A9P4VR75</accession>
<reference evidence="2" key="1">
    <citation type="journal article" date="2020" name="Stud. Mycol.">
        <title>101 Dothideomycetes genomes: a test case for predicting lifestyles and emergence of pathogens.</title>
        <authorList>
            <person name="Haridas S."/>
            <person name="Albert R."/>
            <person name="Binder M."/>
            <person name="Bloem J."/>
            <person name="Labutti K."/>
            <person name="Salamov A."/>
            <person name="Andreopoulos B."/>
            <person name="Baker S."/>
            <person name="Barry K."/>
            <person name="Bills G."/>
            <person name="Bluhm B."/>
            <person name="Cannon C."/>
            <person name="Castanera R."/>
            <person name="Culley D."/>
            <person name="Daum C."/>
            <person name="Ezra D."/>
            <person name="Gonzalez J."/>
            <person name="Henrissat B."/>
            <person name="Kuo A."/>
            <person name="Liang C."/>
            <person name="Lipzen A."/>
            <person name="Lutzoni F."/>
            <person name="Magnuson J."/>
            <person name="Mondo S."/>
            <person name="Nolan M."/>
            <person name="Ohm R."/>
            <person name="Pangilinan J."/>
            <person name="Park H.-J."/>
            <person name="Ramirez L."/>
            <person name="Alfaro M."/>
            <person name="Sun H."/>
            <person name="Tritt A."/>
            <person name="Yoshinaga Y."/>
            <person name="Zwiers L.-H."/>
            <person name="Turgeon B."/>
            <person name="Goodwin S."/>
            <person name="Spatafora J."/>
            <person name="Crous P."/>
            <person name="Grigoriev I."/>
        </authorList>
    </citation>
    <scope>NUCLEOTIDE SEQUENCE</scope>
    <source>
        <strain evidence="2">CBS 101060</strain>
    </source>
</reference>
<feature type="domain" description="PRISE-like Rossmann-fold" evidence="1">
    <location>
        <begin position="53"/>
        <end position="272"/>
    </location>
</feature>
<evidence type="ECO:0000259" key="1">
    <source>
        <dbReference type="Pfam" id="PF22917"/>
    </source>
</evidence>
<comment type="caution">
    <text evidence="2">The sequence shown here is derived from an EMBL/GenBank/DDBJ whole genome shotgun (WGS) entry which is preliminary data.</text>
</comment>
<protein>
    <submittedName>
        <fullName evidence="2">NAD(P)-binding protein</fullName>
    </submittedName>
</protein>
<keyword evidence="3" id="KW-1185">Reference proteome</keyword>
<dbReference type="SUPFAM" id="SSF51735">
    <property type="entry name" value="NAD(P)-binding Rossmann-fold domains"/>
    <property type="match status" value="1"/>
</dbReference>
<dbReference type="EMBL" id="MU006096">
    <property type="protein sequence ID" value="KAF2838557.1"/>
    <property type="molecule type" value="Genomic_DNA"/>
</dbReference>
<dbReference type="AlphaFoldDB" id="A0A9P4VR75"/>
<dbReference type="OrthoDB" id="1731983at2759"/>
<organism evidence="2 3">
    <name type="scientific">Patellaria atrata CBS 101060</name>
    <dbReference type="NCBI Taxonomy" id="1346257"/>
    <lineage>
        <taxon>Eukaryota</taxon>
        <taxon>Fungi</taxon>
        <taxon>Dikarya</taxon>
        <taxon>Ascomycota</taxon>
        <taxon>Pezizomycotina</taxon>
        <taxon>Dothideomycetes</taxon>
        <taxon>Dothideomycetes incertae sedis</taxon>
        <taxon>Patellariales</taxon>
        <taxon>Patellariaceae</taxon>
        <taxon>Patellaria</taxon>
    </lineage>
</organism>
<dbReference type="Proteomes" id="UP000799429">
    <property type="component" value="Unassembled WGS sequence"/>
</dbReference>
<name>A0A9P4VR75_9PEZI</name>